<proteinExistence type="predicted"/>
<evidence type="ECO:0000313" key="4">
    <source>
        <dbReference type="Proteomes" id="UP001153737"/>
    </source>
</evidence>
<evidence type="ECO:0000259" key="2">
    <source>
        <dbReference type="PROSITE" id="PS50045"/>
    </source>
</evidence>
<reference evidence="3" key="1">
    <citation type="submission" date="2022-01" db="EMBL/GenBank/DDBJ databases">
        <authorList>
            <person name="King R."/>
        </authorList>
    </citation>
    <scope>NUCLEOTIDE SEQUENCE</scope>
</reference>
<evidence type="ECO:0000313" key="3">
    <source>
        <dbReference type="EMBL" id="CAG9820788.1"/>
    </source>
</evidence>
<gene>
    <name evidence="3" type="ORF">PHAECO_LOCUS7969</name>
</gene>
<dbReference type="Proteomes" id="UP001153737">
    <property type="component" value="Chromosome 4"/>
</dbReference>
<dbReference type="OrthoDB" id="6784331at2759"/>
<organism evidence="3 4">
    <name type="scientific">Phaedon cochleariae</name>
    <name type="common">Mustard beetle</name>
    <dbReference type="NCBI Taxonomy" id="80249"/>
    <lineage>
        <taxon>Eukaryota</taxon>
        <taxon>Metazoa</taxon>
        <taxon>Ecdysozoa</taxon>
        <taxon>Arthropoda</taxon>
        <taxon>Hexapoda</taxon>
        <taxon>Insecta</taxon>
        <taxon>Pterygota</taxon>
        <taxon>Neoptera</taxon>
        <taxon>Endopterygota</taxon>
        <taxon>Coleoptera</taxon>
        <taxon>Polyphaga</taxon>
        <taxon>Cucujiformia</taxon>
        <taxon>Chrysomeloidea</taxon>
        <taxon>Chrysomelidae</taxon>
        <taxon>Chrysomelinae</taxon>
        <taxon>Chrysomelini</taxon>
        <taxon>Phaedon</taxon>
    </lineage>
</organism>
<dbReference type="EMBL" id="OU896710">
    <property type="protein sequence ID" value="CAG9820788.1"/>
    <property type="molecule type" value="Genomic_DNA"/>
</dbReference>
<name>A0A9N9X3Q3_PHACE</name>
<reference evidence="3" key="2">
    <citation type="submission" date="2022-10" db="EMBL/GenBank/DDBJ databases">
        <authorList>
            <consortium name="ENA_rothamsted_submissions"/>
            <consortium name="culmorum"/>
            <person name="King R."/>
        </authorList>
    </citation>
    <scope>NUCLEOTIDE SEQUENCE</scope>
</reference>
<accession>A0A9N9X3Q3</accession>
<dbReference type="GO" id="GO:0006355">
    <property type="term" value="P:regulation of DNA-templated transcription"/>
    <property type="evidence" value="ECO:0007669"/>
    <property type="project" value="InterPro"/>
</dbReference>
<dbReference type="AlphaFoldDB" id="A0A9N9X3Q3"/>
<feature type="domain" description="Sigma-54 factor interaction" evidence="2">
    <location>
        <begin position="1"/>
        <end position="175"/>
    </location>
</feature>
<feature type="region of interest" description="Disordered" evidence="1">
    <location>
        <begin position="1"/>
        <end position="26"/>
    </location>
</feature>
<dbReference type="PROSITE" id="PS50045">
    <property type="entry name" value="SIGMA54_INTERACT_4"/>
    <property type="match status" value="1"/>
</dbReference>
<dbReference type="InterPro" id="IPR002078">
    <property type="entry name" value="Sigma_54_int"/>
</dbReference>
<sequence>MSESSGEASGEVFGTPKGTVTGRSSPYWLEDTFGSSVLELSGNAQESEGKGVVLEGDEEFVVRRYKRKRQGTPSMTAEAKIVEANNKELSEYIGKLKKNSEQLTKLLGSNPNTQKGIKQTIEDLSYIIKNFARRHEEWKADHCAAMQRDETACTEPQVVVQMREIGTQTHESWPGTREISTQTREAELVTLDGVEGFEAVLELIDKEWSDETFTATRVEHSDPGACINRMDTALVIDPEDKGEKGVMKVMHGKFPEAREMLSTLKEGTIKYLMRATKTFTSRGEDNVKTGYVYLLPHIGESTGEESLERLYNLFVSLKEILVAEKRSQIYVALREGLNRDSARKMLECVLHETEITAAICTPDTERRRTFDRQRSRKPVETVTVKAEGKTYAELLRSVKDGVNIENIGVSISKVRRSQKGDLVLTVEGGKGMAEALREEIAGKLQTAVVKARTNGTMLFIAGIDAATTPDESDGNVQEIGEVFTRTSIEY</sequence>
<evidence type="ECO:0000256" key="1">
    <source>
        <dbReference type="SAM" id="MobiDB-lite"/>
    </source>
</evidence>
<keyword evidence="4" id="KW-1185">Reference proteome</keyword>
<dbReference type="GO" id="GO:0005524">
    <property type="term" value="F:ATP binding"/>
    <property type="evidence" value="ECO:0007669"/>
    <property type="project" value="InterPro"/>
</dbReference>
<protein>
    <recommendedName>
        <fullName evidence="2">Sigma-54 factor interaction domain-containing protein</fullName>
    </recommendedName>
</protein>